<dbReference type="SUPFAM" id="SSF53448">
    <property type="entry name" value="Nucleotide-diphospho-sugar transferases"/>
    <property type="match status" value="1"/>
</dbReference>
<proteinExistence type="predicted"/>
<dbReference type="Gene3D" id="3.90.550.10">
    <property type="entry name" value="Spore Coat Polysaccharide Biosynthesis Protein SpsA, Chain A"/>
    <property type="match status" value="1"/>
</dbReference>
<organism evidence="1 2">
    <name type="scientific">Cylindrotheca closterium</name>
    <dbReference type="NCBI Taxonomy" id="2856"/>
    <lineage>
        <taxon>Eukaryota</taxon>
        <taxon>Sar</taxon>
        <taxon>Stramenopiles</taxon>
        <taxon>Ochrophyta</taxon>
        <taxon>Bacillariophyta</taxon>
        <taxon>Bacillariophyceae</taxon>
        <taxon>Bacillariophycidae</taxon>
        <taxon>Bacillariales</taxon>
        <taxon>Bacillariaceae</taxon>
        <taxon>Cylindrotheca</taxon>
    </lineage>
</organism>
<name>A0AAD2FHP0_9STRA</name>
<keyword evidence="2" id="KW-1185">Reference proteome</keyword>
<dbReference type="PROSITE" id="PS51257">
    <property type="entry name" value="PROKAR_LIPOPROTEIN"/>
    <property type="match status" value="1"/>
</dbReference>
<dbReference type="InterPro" id="IPR050587">
    <property type="entry name" value="GNT1/Glycosyltrans_8"/>
</dbReference>
<protein>
    <recommendedName>
        <fullName evidence="3">Nucleotide-diphospho-sugar transferase domain-containing protein</fullName>
    </recommendedName>
</protein>
<dbReference type="EMBL" id="CAKOGP040001001">
    <property type="protein sequence ID" value="CAJ1941333.1"/>
    <property type="molecule type" value="Genomic_DNA"/>
</dbReference>
<accession>A0AAD2FHP0</accession>
<reference evidence="1" key="1">
    <citation type="submission" date="2023-08" db="EMBL/GenBank/DDBJ databases">
        <authorList>
            <person name="Audoor S."/>
            <person name="Bilcke G."/>
        </authorList>
    </citation>
    <scope>NUCLEOTIDE SEQUENCE</scope>
</reference>
<dbReference type="AlphaFoldDB" id="A0AAD2FHP0"/>
<evidence type="ECO:0008006" key="3">
    <source>
        <dbReference type="Google" id="ProtNLM"/>
    </source>
</evidence>
<dbReference type="InterPro" id="IPR029044">
    <property type="entry name" value="Nucleotide-diphossugar_trans"/>
</dbReference>
<evidence type="ECO:0000313" key="2">
    <source>
        <dbReference type="Proteomes" id="UP001295423"/>
    </source>
</evidence>
<sequence length="410" mass="47123">MLAKEEEDATDENKEIQNDKKVTIAYVISITSCQANATHVLDGAAILAHSIHLVSQNSTYGYARYAFVYEHEAAECVSALERVGWKTIVENKLPLEKDQIVDADFRKHVDKHGCCGIKEFMKLKVYTLEDHPIAVHLDTDALLLKPMDRLYNTMLLAPGTNTNKTLADDHLMFHKRPTNASDFFFTRDYRQGSKWTDDPSQYGVQGGFLAVKPNRTMYEELISRLTNETYGLYRGWSGMGHSGFWGASQIQGFLSYVYEHHYPGQAIELNRCIYNAMINDSPYHKKTGACLTKEKECQDCRTLDIENLMSIHLTTCRKPWECPHLPDKQFPKLCRDAHRAWFQVRQDLEKNTWKLSVPTDGWRFEWTLGYCQRPAGMARMLGIANLTMGPNKPKNSRQYVPLLLPYTSYR</sequence>
<dbReference type="PANTHER" id="PTHR11183">
    <property type="entry name" value="GLYCOGENIN SUBFAMILY MEMBER"/>
    <property type="match status" value="1"/>
</dbReference>
<evidence type="ECO:0000313" key="1">
    <source>
        <dbReference type="EMBL" id="CAJ1941333.1"/>
    </source>
</evidence>
<gene>
    <name evidence="1" type="ORF">CYCCA115_LOCUS7469</name>
</gene>
<comment type="caution">
    <text evidence="1">The sequence shown here is derived from an EMBL/GenBank/DDBJ whole genome shotgun (WGS) entry which is preliminary data.</text>
</comment>
<dbReference type="Proteomes" id="UP001295423">
    <property type="component" value="Unassembled WGS sequence"/>
</dbReference>